<comment type="similarity">
    <text evidence="1">Belongs to the SPT2 family.</text>
</comment>
<evidence type="ECO:0000313" key="5">
    <source>
        <dbReference type="Proteomes" id="UP000799753"/>
    </source>
</evidence>
<feature type="compositionally biased region" description="Low complexity" evidence="3">
    <location>
        <begin position="33"/>
        <end position="47"/>
    </location>
</feature>
<feature type="compositionally biased region" description="Low complexity" evidence="3">
    <location>
        <begin position="16"/>
        <end position="25"/>
    </location>
</feature>
<feature type="compositionally biased region" description="Low complexity" evidence="3">
    <location>
        <begin position="138"/>
        <end position="158"/>
    </location>
</feature>
<gene>
    <name evidence="4" type="ORF">P280DRAFT_474443</name>
</gene>
<evidence type="ECO:0000256" key="1">
    <source>
        <dbReference type="ARBA" id="ARBA00006461"/>
    </source>
</evidence>
<name>A0A6A6RHK1_9PLEO</name>
<evidence type="ECO:0000313" key="4">
    <source>
        <dbReference type="EMBL" id="KAF2634662.1"/>
    </source>
</evidence>
<evidence type="ECO:0000256" key="2">
    <source>
        <dbReference type="ARBA" id="ARBA00023054"/>
    </source>
</evidence>
<sequence>MSLFKDLISQIDQPGSVAPSAPSPVQRLASGSPKPAAKPAPRTTTPTNGASEPQTLKRKASSTIENAQAKTQRKDAPAPPRQPNSAARNPPTPASVKPSLSVATTSMPYRGTAGLGAPKPSTVVKRPSPHNATPAPIPKSAAPAPKPAASKPSVACSSTANSAPAKKSGGYLAMLMKAKEKDKTKPATPPVKIEPAKILTKKERSEAKLAAKGKKPAVAPPTKAANTKLNGAKETRKPANVGYQGTARPTTAPAKKAVEIAYKGTARPSSAAGPAGRPAVAAKPKSKFRNEYARWSDDEDDEEIEEPEEEDEGTYDSGSDNMEGGTFWDMEEEEAAALKVAKKEDQEQLALEMRLKREKEARKKKLSAMATAAAGKRKYSY</sequence>
<dbReference type="Proteomes" id="UP000799753">
    <property type="component" value="Unassembled WGS sequence"/>
</dbReference>
<feature type="compositionally biased region" description="Basic and acidic residues" evidence="3">
    <location>
        <begin position="200"/>
        <end position="209"/>
    </location>
</feature>
<protein>
    <recommendedName>
        <fullName evidence="6">SPT2-domain-containing protein</fullName>
    </recommendedName>
</protein>
<feature type="compositionally biased region" description="Acidic residues" evidence="3">
    <location>
        <begin position="297"/>
        <end position="314"/>
    </location>
</feature>
<feature type="compositionally biased region" description="Low complexity" evidence="3">
    <location>
        <begin position="216"/>
        <end position="225"/>
    </location>
</feature>
<feature type="region of interest" description="Disordered" evidence="3">
    <location>
        <begin position="360"/>
        <end position="381"/>
    </location>
</feature>
<proteinExistence type="inferred from homology"/>
<evidence type="ECO:0000256" key="3">
    <source>
        <dbReference type="SAM" id="MobiDB-lite"/>
    </source>
</evidence>
<dbReference type="AlphaFoldDB" id="A0A6A6RHK1"/>
<feature type="region of interest" description="Disordered" evidence="3">
    <location>
        <begin position="1"/>
        <end position="254"/>
    </location>
</feature>
<reference evidence="4" key="1">
    <citation type="journal article" date="2020" name="Stud. Mycol.">
        <title>101 Dothideomycetes genomes: a test case for predicting lifestyles and emergence of pathogens.</title>
        <authorList>
            <person name="Haridas S."/>
            <person name="Albert R."/>
            <person name="Binder M."/>
            <person name="Bloem J."/>
            <person name="Labutti K."/>
            <person name="Salamov A."/>
            <person name="Andreopoulos B."/>
            <person name="Baker S."/>
            <person name="Barry K."/>
            <person name="Bills G."/>
            <person name="Bluhm B."/>
            <person name="Cannon C."/>
            <person name="Castanera R."/>
            <person name="Culley D."/>
            <person name="Daum C."/>
            <person name="Ezra D."/>
            <person name="Gonzalez J."/>
            <person name="Henrissat B."/>
            <person name="Kuo A."/>
            <person name="Liang C."/>
            <person name="Lipzen A."/>
            <person name="Lutzoni F."/>
            <person name="Magnuson J."/>
            <person name="Mondo S."/>
            <person name="Nolan M."/>
            <person name="Ohm R."/>
            <person name="Pangilinan J."/>
            <person name="Park H.-J."/>
            <person name="Ramirez L."/>
            <person name="Alfaro M."/>
            <person name="Sun H."/>
            <person name="Tritt A."/>
            <person name="Yoshinaga Y."/>
            <person name="Zwiers L.-H."/>
            <person name="Turgeon B."/>
            <person name="Goodwin S."/>
            <person name="Spatafora J."/>
            <person name="Crous P."/>
            <person name="Grigoriev I."/>
        </authorList>
    </citation>
    <scope>NUCLEOTIDE SEQUENCE</scope>
    <source>
        <strain evidence="4">CBS 473.64</strain>
    </source>
</reference>
<keyword evidence="5" id="KW-1185">Reference proteome</keyword>
<feature type="compositionally biased region" description="Polar residues" evidence="3">
    <location>
        <begin position="61"/>
        <end position="70"/>
    </location>
</feature>
<dbReference type="InterPro" id="IPR013256">
    <property type="entry name" value="Chromatin_SPT2"/>
</dbReference>
<dbReference type="PRINTS" id="PR01217">
    <property type="entry name" value="PRICHEXTENSN"/>
</dbReference>
<dbReference type="OrthoDB" id="5430658at2759"/>
<keyword evidence="2" id="KW-0175">Coiled coil</keyword>
<evidence type="ECO:0008006" key="6">
    <source>
        <dbReference type="Google" id="ProtNLM"/>
    </source>
</evidence>
<organism evidence="4 5">
    <name type="scientific">Massarina eburnea CBS 473.64</name>
    <dbReference type="NCBI Taxonomy" id="1395130"/>
    <lineage>
        <taxon>Eukaryota</taxon>
        <taxon>Fungi</taxon>
        <taxon>Dikarya</taxon>
        <taxon>Ascomycota</taxon>
        <taxon>Pezizomycotina</taxon>
        <taxon>Dothideomycetes</taxon>
        <taxon>Pleosporomycetidae</taxon>
        <taxon>Pleosporales</taxon>
        <taxon>Massarineae</taxon>
        <taxon>Massarinaceae</taxon>
        <taxon>Massarina</taxon>
    </lineage>
</organism>
<dbReference type="SMART" id="SM00784">
    <property type="entry name" value="SPT2"/>
    <property type="match status" value="1"/>
</dbReference>
<dbReference type="EMBL" id="MU006816">
    <property type="protein sequence ID" value="KAF2634662.1"/>
    <property type="molecule type" value="Genomic_DNA"/>
</dbReference>
<feature type="region of interest" description="Disordered" evidence="3">
    <location>
        <begin position="266"/>
        <end position="327"/>
    </location>
</feature>
<feature type="compositionally biased region" description="Low complexity" evidence="3">
    <location>
        <begin position="266"/>
        <end position="283"/>
    </location>
</feature>
<accession>A0A6A6RHK1</accession>